<protein>
    <recommendedName>
        <fullName evidence="6">Calcium-binding protein</fullName>
    </recommendedName>
</protein>
<dbReference type="PROSITE" id="PS00330">
    <property type="entry name" value="HEMOLYSIN_CALCIUM"/>
    <property type="match status" value="2"/>
</dbReference>
<dbReference type="PRINTS" id="PR00313">
    <property type="entry name" value="CABNDNGRPT"/>
</dbReference>
<evidence type="ECO:0008006" key="6">
    <source>
        <dbReference type="Google" id="ProtNLM"/>
    </source>
</evidence>
<dbReference type="PANTHER" id="PTHR38340">
    <property type="entry name" value="S-LAYER PROTEIN"/>
    <property type="match status" value="1"/>
</dbReference>
<evidence type="ECO:0000256" key="3">
    <source>
        <dbReference type="SAM" id="MobiDB-lite"/>
    </source>
</evidence>
<dbReference type="InterPro" id="IPR001343">
    <property type="entry name" value="Hemolysn_Ca-bd"/>
</dbReference>
<dbReference type="PANTHER" id="PTHR38340:SF1">
    <property type="entry name" value="S-LAYER PROTEIN"/>
    <property type="match status" value="1"/>
</dbReference>
<name>A0A0A0D6T9_9PROT</name>
<dbReference type="InterPro" id="IPR011049">
    <property type="entry name" value="Serralysin-like_metalloprot_C"/>
</dbReference>
<keyword evidence="2" id="KW-0964">Secreted</keyword>
<comment type="subcellular location">
    <subcellularLocation>
        <location evidence="1">Secreted</location>
    </subcellularLocation>
</comment>
<dbReference type="Gene3D" id="2.150.10.10">
    <property type="entry name" value="Serralysin-like metalloprotease, C-terminal"/>
    <property type="match status" value="3"/>
</dbReference>
<dbReference type="InterPro" id="IPR050557">
    <property type="entry name" value="RTX_toxin/Mannuronan_C5-epim"/>
</dbReference>
<evidence type="ECO:0000313" key="4">
    <source>
        <dbReference type="EMBL" id="KGM34341.1"/>
    </source>
</evidence>
<feature type="compositionally biased region" description="Basic and acidic residues" evidence="3">
    <location>
        <begin position="103"/>
        <end position="112"/>
    </location>
</feature>
<evidence type="ECO:0000256" key="2">
    <source>
        <dbReference type="ARBA" id="ARBA00022525"/>
    </source>
</evidence>
<feature type="compositionally biased region" description="Basic and acidic residues" evidence="3">
    <location>
        <begin position="26"/>
        <end position="38"/>
    </location>
</feature>
<dbReference type="AlphaFoldDB" id="A0A0A0D6T9"/>
<dbReference type="EMBL" id="JANX01000100">
    <property type="protein sequence ID" value="KGM34341.1"/>
    <property type="molecule type" value="Genomic_DNA"/>
</dbReference>
<dbReference type="GO" id="GO:0005576">
    <property type="term" value="C:extracellular region"/>
    <property type="evidence" value="ECO:0007669"/>
    <property type="project" value="UniProtKB-SubCell"/>
</dbReference>
<evidence type="ECO:0000256" key="1">
    <source>
        <dbReference type="ARBA" id="ARBA00004613"/>
    </source>
</evidence>
<dbReference type="GO" id="GO:0005509">
    <property type="term" value="F:calcium ion binding"/>
    <property type="evidence" value="ECO:0007669"/>
    <property type="project" value="InterPro"/>
</dbReference>
<accession>A0A0A0D6T9</accession>
<evidence type="ECO:0000313" key="5">
    <source>
        <dbReference type="Proteomes" id="UP000029995"/>
    </source>
</evidence>
<dbReference type="Pfam" id="PF00353">
    <property type="entry name" value="HemolysinCabind"/>
    <property type="match status" value="3"/>
</dbReference>
<feature type="region of interest" description="Disordered" evidence="3">
    <location>
        <begin position="85"/>
        <end position="116"/>
    </location>
</feature>
<sequence length="286" mass="29070">MDGGSGNDLIRGDDGNDILTGNLGDDTVRGGSGEDHINGDQGNDTLYGDDGNDFIFGGQNIDHLYGGAGNDHLFGSEGNDALHGGLGDDVLAGDNGRNTPRTDVGEGNDKLYGDSGNDTLISGDGRDYLTGGAGDDTFLFRFHDPKFGSIQGFTTVTDFDAAHDKFAFDAKGIGTDGAGANFVNHASGGSGSAVDTFYSGAASGANGEHVVVVTDQSFASGSAAAQGISGEAAGDIIAYYDSKTGTANLAYVTSANHADVFAELSNVHSVDDLAALHLTASDFTFV</sequence>
<reference evidence="4 5" key="1">
    <citation type="submission" date="2014-01" db="EMBL/GenBank/DDBJ databases">
        <title>Genome sequence determination for a cystic fibrosis isolate, Inquilinus limosus.</title>
        <authorList>
            <person name="Pino M."/>
            <person name="Di Conza J."/>
            <person name="Gutkind G."/>
        </authorList>
    </citation>
    <scope>NUCLEOTIDE SEQUENCE [LARGE SCALE GENOMIC DNA]</scope>
    <source>
        <strain evidence="4 5">MP06</strain>
    </source>
</reference>
<proteinExistence type="predicted"/>
<dbReference type="SUPFAM" id="SSF51120">
    <property type="entry name" value="beta-Roll"/>
    <property type="match status" value="2"/>
</dbReference>
<gene>
    <name evidence="4" type="ORF">P409_10815</name>
</gene>
<dbReference type="Proteomes" id="UP000029995">
    <property type="component" value="Unassembled WGS sequence"/>
</dbReference>
<comment type="caution">
    <text evidence="4">The sequence shown here is derived from an EMBL/GenBank/DDBJ whole genome shotgun (WGS) entry which is preliminary data.</text>
</comment>
<dbReference type="InterPro" id="IPR018511">
    <property type="entry name" value="Hemolysin-typ_Ca-bd_CS"/>
</dbReference>
<organism evidence="4 5">
    <name type="scientific">Inquilinus limosus MP06</name>
    <dbReference type="NCBI Taxonomy" id="1398085"/>
    <lineage>
        <taxon>Bacteria</taxon>
        <taxon>Pseudomonadati</taxon>
        <taxon>Pseudomonadota</taxon>
        <taxon>Alphaproteobacteria</taxon>
        <taxon>Rhodospirillales</taxon>
        <taxon>Rhodospirillaceae</taxon>
        <taxon>Inquilinus</taxon>
    </lineage>
</organism>
<feature type="region of interest" description="Disordered" evidence="3">
    <location>
        <begin position="1"/>
        <end position="44"/>
    </location>
</feature>